<gene>
    <name evidence="1" type="ORF">KCX82_01145</name>
</gene>
<keyword evidence="2" id="KW-1185">Reference proteome</keyword>
<evidence type="ECO:0000313" key="2">
    <source>
        <dbReference type="Proteomes" id="UP000675664"/>
    </source>
</evidence>
<reference evidence="1" key="1">
    <citation type="submission" date="2021-04" db="EMBL/GenBank/DDBJ databases">
        <title>Sinoanaerobacter chloroacetimidivorans sp. nov., an obligate anaerobic bacterium isolated from anaerobic sludge.</title>
        <authorList>
            <person name="Bao Y."/>
        </authorList>
    </citation>
    <scope>NUCLEOTIDE SEQUENCE</scope>
    <source>
        <strain evidence="1">BAD-6</strain>
    </source>
</reference>
<comment type="caution">
    <text evidence="1">The sequence shown here is derived from an EMBL/GenBank/DDBJ whole genome shotgun (WGS) entry which is preliminary data.</text>
</comment>
<reference evidence="1" key="2">
    <citation type="submission" date="2021-04" db="EMBL/GenBank/DDBJ databases">
        <authorList>
            <person name="Liu J."/>
        </authorList>
    </citation>
    <scope>NUCLEOTIDE SEQUENCE</scope>
    <source>
        <strain evidence="1">BAD-6</strain>
    </source>
</reference>
<name>A0A8J8AZF6_9FIRM</name>
<accession>A0A8J8AZF6</accession>
<protein>
    <submittedName>
        <fullName evidence="1">Uncharacterized protein</fullName>
    </submittedName>
</protein>
<evidence type="ECO:0000313" key="1">
    <source>
        <dbReference type="EMBL" id="MBR0596468.1"/>
    </source>
</evidence>
<sequence>MEYIKLNIGWDAEPNAPMPKIEIDKNIFKITLSFYLNAFIHKDVEEEDMGVLEFDDCYKYRLGPVNDEGFYYGQCRFSKTGIEWGDFYKLIDTNWMHDFPDDEIILNDNVKEDNLNHYLFYFRDDTFECIGKSYTFKIMRQKP</sequence>
<proteinExistence type="predicted"/>
<organism evidence="1 2">
    <name type="scientific">Sinanaerobacter chloroacetimidivorans</name>
    <dbReference type="NCBI Taxonomy" id="2818044"/>
    <lineage>
        <taxon>Bacteria</taxon>
        <taxon>Bacillati</taxon>
        <taxon>Bacillota</taxon>
        <taxon>Clostridia</taxon>
        <taxon>Peptostreptococcales</taxon>
        <taxon>Anaerovoracaceae</taxon>
        <taxon>Sinanaerobacter</taxon>
    </lineage>
</organism>
<dbReference type="RefSeq" id="WP_227016598.1">
    <property type="nucleotide sequence ID" value="NZ_JAGSND010000001.1"/>
</dbReference>
<dbReference type="Proteomes" id="UP000675664">
    <property type="component" value="Unassembled WGS sequence"/>
</dbReference>
<dbReference type="EMBL" id="JAGSND010000001">
    <property type="protein sequence ID" value="MBR0596468.1"/>
    <property type="molecule type" value="Genomic_DNA"/>
</dbReference>
<dbReference type="AlphaFoldDB" id="A0A8J8AZF6"/>